<sequence length="38" mass="4427">MHLPHIDSFVRIEPHSFGLLFNIAGSFNQTMRFFGQFS</sequence>
<dbReference type="HOGENOM" id="CLU_3322993_0_0_2"/>
<gene>
    <name evidence="1" type="ordered locus">Memar_0196</name>
</gene>
<dbReference type="EMBL" id="CP000562">
    <property type="protein sequence ID" value="ABN56130.1"/>
    <property type="molecule type" value="Genomic_DNA"/>
</dbReference>
<organism evidence="1 2">
    <name type="scientific">Methanoculleus marisnigri (strain ATCC 35101 / DSM 1498 / JR1)</name>
    <dbReference type="NCBI Taxonomy" id="368407"/>
    <lineage>
        <taxon>Archaea</taxon>
        <taxon>Methanobacteriati</taxon>
        <taxon>Methanobacteriota</taxon>
        <taxon>Stenosarchaea group</taxon>
        <taxon>Methanomicrobia</taxon>
        <taxon>Methanomicrobiales</taxon>
        <taxon>Methanomicrobiaceae</taxon>
        <taxon>Methanoculleus</taxon>
    </lineage>
</organism>
<dbReference type="KEGG" id="mem:Memar_0196"/>
<proteinExistence type="predicted"/>
<name>A3CRY0_METMJ</name>
<keyword evidence="2" id="KW-1185">Reference proteome</keyword>
<protein>
    <submittedName>
        <fullName evidence="1">Uncharacterized protein</fullName>
    </submittedName>
</protein>
<accession>A3CRY0</accession>
<dbReference type="AlphaFoldDB" id="A3CRY0"/>
<dbReference type="Proteomes" id="UP000002146">
    <property type="component" value="Chromosome"/>
</dbReference>
<reference evidence="1 2" key="1">
    <citation type="journal article" date="2009" name="Stand. Genomic Sci.">
        <title>Complete genome sequence of Methanoculleus marisnigri Romesser et al. 1981 type strain JR1.</title>
        <authorList>
            <person name="Anderson I.J."/>
            <person name="Sieprawska-Lupa M."/>
            <person name="Lapidus A."/>
            <person name="Nolan M."/>
            <person name="Copeland A."/>
            <person name="Glavina Del Rio T."/>
            <person name="Tice H."/>
            <person name="Dalin E."/>
            <person name="Barry K."/>
            <person name="Saunders E."/>
            <person name="Han C."/>
            <person name="Brettin T."/>
            <person name="Detter J.C."/>
            <person name="Bruce D."/>
            <person name="Mikhailova N."/>
            <person name="Pitluck S."/>
            <person name="Hauser L."/>
            <person name="Land M."/>
            <person name="Lucas S."/>
            <person name="Richardson P."/>
            <person name="Whitman W.B."/>
            <person name="Kyrpides N.C."/>
        </authorList>
    </citation>
    <scope>NUCLEOTIDE SEQUENCE [LARGE SCALE GENOMIC DNA]</scope>
    <source>
        <strain evidence="2">ATCC 35101 / DSM 1498 / JR1</strain>
    </source>
</reference>
<dbReference type="STRING" id="368407.Memar_0196"/>
<evidence type="ECO:0000313" key="1">
    <source>
        <dbReference type="EMBL" id="ABN56130.1"/>
    </source>
</evidence>
<evidence type="ECO:0000313" key="2">
    <source>
        <dbReference type="Proteomes" id="UP000002146"/>
    </source>
</evidence>